<accession>A0A1M5CJJ1</accession>
<evidence type="ECO:0000256" key="2">
    <source>
        <dbReference type="ARBA" id="ARBA00022676"/>
    </source>
</evidence>
<keyword evidence="6" id="KW-1185">Reference proteome</keyword>
<dbReference type="Pfam" id="PF00535">
    <property type="entry name" value="Glycos_transf_2"/>
    <property type="match status" value="1"/>
</dbReference>
<dbReference type="InterPro" id="IPR001173">
    <property type="entry name" value="Glyco_trans_2-like"/>
</dbReference>
<feature type="domain" description="Glycosyltransferase 2-like" evidence="4">
    <location>
        <begin position="5"/>
        <end position="179"/>
    </location>
</feature>
<name>A0A1M5CJJ1_9BACT</name>
<organism evidence="5 6">
    <name type="scientific">Cnuella takakiae</name>
    <dbReference type="NCBI Taxonomy" id="1302690"/>
    <lineage>
        <taxon>Bacteria</taxon>
        <taxon>Pseudomonadati</taxon>
        <taxon>Bacteroidota</taxon>
        <taxon>Chitinophagia</taxon>
        <taxon>Chitinophagales</taxon>
        <taxon>Chitinophagaceae</taxon>
        <taxon>Cnuella</taxon>
    </lineage>
</organism>
<dbReference type="Proteomes" id="UP000184368">
    <property type="component" value="Unassembled WGS sequence"/>
</dbReference>
<dbReference type="PANTHER" id="PTHR43179">
    <property type="entry name" value="RHAMNOSYLTRANSFERASE WBBL"/>
    <property type="match status" value="1"/>
</dbReference>
<sequence>MALVSIITVNYNSAPITEQLLNSIQQLNCHQDTEVIVVDNASRLNPVPQWQLRFPEYKFFRSEKNLGFAGGNNLGIEHAKGDFLFLINNDTEITSDLVPRLLTIMIQRPSIGIASPKILYYEKKEIIQYAGYTPMNFLTARNHCIGQFEVDLGQYDNSSGITAYAHGAAMMVRREALEKAGKMAENFFLYYEEIDWCEQMKKAGYDIWVDTKATIYHKESMSVGKASSIKEYFMHRNRILFIRKNATNTQCRLFLLYYILVVLPKSMYKYTMNGQIKYAPLLIRSIWWNFTNKTDSNNLYIPSA</sequence>
<dbReference type="RefSeq" id="WP_073043827.1">
    <property type="nucleotide sequence ID" value="NZ_FQUO01000009.1"/>
</dbReference>
<evidence type="ECO:0000259" key="4">
    <source>
        <dbReference type="Pfam" id="PF00535"/>
    </source>
</evidence>
<dbReference type="SUPFAM" id="SSF53448">
    <property type="entry name" value="Nucleotide-diphospho-sugar transferases"/>
    <property type="match status" value="1"/>
</dbReference>
<evidence type="ECO:0000256" key="1">
    <source>
        <dbReference type="ARBA" id="ARBA00006739"/>
    </source>
</evidence>
<dbReference type="OrthoDB" id="9771846at2"/>
<dbReference type="GO" id="GO:0016757">
    <property type="term" value="F:glycosyltransferase activity"/>
    <property type="evidence" value="ECO:0007669"/>
    <property type="project" value="UniProtKB-KW"/>
</dbReference>
<evidence type="ECO:0000313" key="6">
    <source>
        <dbReference type="Proteomes" id="UP000184368"/>
    </source>
</evidence>
<dbReference type="InterPro" id="IPR029044">
    <property type="entry name" value="Nucleotide-diphossugar_trans"/>
</dbReference>
<keyword evidence="3" id="KW-0808">Transferase</keyword>
<dbReference type="Gene3D" id="3.90.550.10">
    <property type="entry name" value="Spore Coat Polysaccharide Biosynthesis Protein SpsA, Chain A"/>
    <property type="match status" value="1"/>
</dbReference>
<dbReference type="CDD" id="cd04186">
    <property type="entry name" value="GT_2_like_c"/>
    <property type="match status" value="1"/>
</dbReference>
<gene>
    <name evidence="5" type="ORF">SAMN05444008_109102</name>
</gene>
<dbReference type="EMBL" id="FQUO01000009">
    <property type="protein sequence ID" value="SHF54893.1"/>
    <property type="molecule type" value="Genomic_DNA"/>
</dbReference>
<evidence type="ECO:0000256" key="3">
    <source>
        <dbReference type="ARBA" id="ARBA00022679"/>
    </source>
</evidence>
<keyword evidence="2" id="KW-0328">Glycosyltransferase</keyword>
<protein>
    <recommendedName>
        <fullName evidence="4">Glycosyltransferase 2-like domain-containing protein</fullName>
    </recommendedName>
</protein>
<dbReference type="AlphaFoldDB" id="A0A1M5CJJ1"/>
<dbReference type="STRING" id="1302690.BUE76_08015"/>
<evidence type="ECO:0000313" key="5">
    <source>
        <dbReference type="EMBL" id="SHF54893.1"/>
    </source>
</evidence>
<proteinExistence type="inferred from homology"/>
<reference evidence="5 6" key="1">
    <citation type="submission" date="2016-11" db="EMBL/GenBank/DDBJ databases">
        <authorList>
            <person name="Jaros S."/>
            <person name="Januszkiewicz K."/>
            <person name="Wedrychowicz H."/>
        </authorList>
    </citation>
    <scope>NUCLEOTIDE SEQUENCE [LARGE SCALE GENOMIC DNA]</scope>
    <source>
        <strain evidence="5 6">DSM 26897</strain>
    </source>
</reference>
<dbReference type="PANTHER" id="PTHR43179:SF12">
    <property type="entry name" value="GALACTOFURANOSYLTRANSFERASE GLFT2"/>
    <property type="match status" value="1"/>
</dbReference>
<comment type="similarity">
    <text evidence="1">Belongs to the glycosyltransferase 2 family.</text>
</comment>